<evidence type="ECO:0000313" key="2">
    <source>
        <dbReference type="EMBL" id="OQB42654.1"/>
    </source>
</evidence>
<dbReference type="EMBL" id="MWDB01000001">
    <property type="protein sequence ID" value="OQB42654.1"/>
    <property type="molecule type" value="Genomic_DNA"/>
</dbReference>
<proteinExistence type="predicted"/>
<organism evidence="2">
    <name type="scientific">candidate division CPR1 bacterium ADurb.Bin160</name>
    <dbReference type="NCBI Taxonomy" id="1852826"/>
    <lineage>
        <taxon>Bacteria</taxon>
        <taxon>candidate division CPR1</taxon>
    </lineage>
</organism>
<dbReference type="InterPro" id="IPR017456">
    <property type="entry name" value="CTP_synthase_N"/>
</dbReference>
<dbReference type="GO" id="GO:0019856">
    <property type="term" value="P:pyrimidine nucleobase biosynthetic process"/>
    <property type="evidence" value="ECO:0007669"/>
    <property type="project" value="TreeGrafter"/>
</dbReference>
<protein>
    <submittedName>
        <fullName evidence="2">CTP synthase</fullName>
        <ecNumber evidence="2">6.3.4.2</ecNumber>
    </submittedName>
</protein>
<dbReference type="PANTHER" id="PTHR11550:SF0">
    <property type="entry name" value="CTP SYNTHASE-RELATED"/>
    <property type="match status" value="1"/>
</dbReference>
<sequence>MKTKAIQHSIIKLRELGIQANVLICRSPVPLENGIKKKLSLFCDLEEDCIIETIDQNIYQVPLSFQEQ</sequence>
<dbReference type="EC" id="6.3.4.2" evidence="2"/>
<dbReference type="Gene3D" id="3.40.50.300">
    <property type="entry name" value="P-loop containing nucleotide triphosphate hydrolases"/>
    <property type="match status" value="1"/>
</dbReference>
<feature type="domain" description="CTP synthase N-terminal" evidence="1">
    <location>
        <begin position="1"/>
        <end position="68"/>
    </location>
</feature>
<name>A0A1V5ZS46_9BACT</name>
<dbReference type="PANTHER" id="PTHR11550">
    <property type="entry name" value="CTP SYNTHASE"/>
    <property type="match status" value="1"/>
</dbReference>
<dbReference type="InterPro" id="IPR004468">
    <property type="entry name" value="CTP_synthase"/>
</dbReference>
<dbReference type="GO" id="GO:0006241">
    <property type="term" value="P:CTP biosynthetic process"/>
    <property type="evidence" value="ECO:0007669"/>
    <property type="project" value="TreeGrafter"/>
</dbReference>
<dbReference type="AlphaFoldDB" id="A0A1V5ZS46"/>
<dbReference type="GO" id="GO:0003883">
    <property type="term" value="F:CTP synthase activity"/>
    <property type="evidence" value="ECO:0007669"/>
    <property type="project" value="UniProtKB-EC"/>
</dbReference>
<keyword evidence="2" id="KW-0436">Ligase</keyword>
<dbReference type="GO" id="GO:0042802">
    <property type="term" value="F:identical protein binding"/>
    <property type="evidence" value="ECO:0007669"/>
    <property type="project" value="TreeGrafter"/>
</dbReference>
<dbReference type="SUPFAM" id="SSF52540">
    <property type="entry name" value="P-loop containing nucleoside triphosphate hydrolases"/>
    <property type="match status" value="1"/>
</dbReference>
<reference evidence="2" key="1">
    <citation type="submission" date="2017-02" db="EMBL/GenBank/DDBJ databases">
        <title>Delving into the versatile metabolic prowess of the omnipresent phylum Bacteroidetes.</title>
        <authorList>
            <person name="Nobu M.K."/>
            <person name="Mei R."/>
            <person name="Narihiro T."/>
            <person name="Kuroda K."/>
            <person name="Liu W.-T."/>
        </authorList>
    </citation>
    <scope>NUCLEOTIDE SEQUENCE</scope>
    <source>
        <strain evidence="2">ADurb.Bin160</strain>
    </source>
</reference>
<dbReference type="Pfam" id="PF06418">
    <property type="entry name" value="CTP_synth_N"/>
    <property type="match status" value="1"/>
</dbReference>
<evidence type="ECO:0000259" key="1">
    <source>
        <dbReference type="Pfam" id="PF06418"/>
    </source>
</evidence>
<gene>
    <name evidence="2" type="primary">pyrG_2</name>
    <name evidence="2" type="ORF">BWY04_00090</name>
</gene>
<comment type="caution">
    <text evidence="2">The sequence shown here is derived from an EMBL/GenBank/DDBJ whole genome shotgun (WGS) entry which is preliminary data.</text>
</comment>
<accession>A0A1V5ZS46</accession>
<dbReference type="InterPro" id="IPR027417">
    <property type="entry name" value="P-loop_NTPase"/>
</dbReference>
<dbReference type="Proteomes" id="UP000485621">
    <property type="component" value="Unassembled WGS sequence"/>
</dbReference>
<dbReference type="GO" id="GO:0005829">
    <property type="term" value="C:cytosol"/>
    <property type="evidence" value="ECO:0007669"/>
    <property type="project" value="TreeGrafter"/>
</dbReference>